<dbReference type="PANTHER" id="PTHR30335">
    <property type="entry name" value="INTEGRAL MEMBRANE PROTEIN OF SOXR-REDUCING COMPLEX"/>
    <property type="match status" value="1"/>
</dbReference>
<gene>
    <name evidence="2" type="ORF">IAB89_03310</name>
</gene>
<evidence type="ECO:0000313" key="2">
    <source>
        <dbReference type="EMBL" id="HIR46679.1"/>
    </source>
</evidence>
<protein>
    <recommendedName>
        <fullName evidence="4">Electron transport complex protein RnfA</fullName>
    </recommendedName>
</protein>
<dbReference type="Proteomes" id="UP000824242">
    <property type="component" value="Unassembled WGS sequence"/>
</dbReference>
<dbReference type="AlphaFoldDB" id="A0A9D1DF85"/>
<evidence type="ECO:0000256" key="1">
    <source>
        <dbReference type="SAM" id="Phobius"/>
    </source>
</evidence>
<reference evidence="2" key="1">
    <citation type="submission" date="2020-10" db="EMBL/GenBank/DDBJ databases">
        <authorList>
            <person name="Gilroy R."/>
        </authorList>
    </citation>
    <scope>NUCLEOTIDE SEQUENCE</scope>
    <source>
        <strain evidence="2">ChiSxjej1B13-7958</strain>
    </source>
</reference>
<accession>A0A9D1DF85</accession>
<dbReference type="InterPro" id="IPR050133">
    <property type="entry name" value="NqrDE/RnfAE_oxidrdctase"/>
</dbReference>
<keyword evidence="1" id="KW-0812">Transmembrane</keyword>
<feature type="transmembrane region" description="Helical" evidence="1">
    <location>
        <begin position="41"/>
        <end position="62"/>
    </location>
</feature>
<evidence type="ECO:0008006" key="4">
    <source>
        <dbReference type="Google" id="ProtNLM"/>
    </source>
</evidence>
<reference evidence="2" key="2">
    <citation type="journal article" date="2021" name="PeerJ">
        <title>Extensive microbial diversity within the chicken gut microbiome revealed by metagenomics and culture.</title>
        <authorList>
            <person name="Gilroy R."/>
            <person name="Ravi A."/>
            <person name="Getino M."/>
            <person name="Pursley I."/>
            <person name="Horton D.L."/>
            <person name="Alikhan N.F."/>
            <person name="Baker D."/>
            <person name="Gharbi K."/>
            <person name="Hall N."/>
            <person name="Watson M."/>
            <person name="Adriaenssens E.M."/>
            <person name="Foster-Nyarko E."/>
            <person name="Jarju S."/>
            <person name="Secka A."/>
            <person name="Antonio M."/>
            <person name="Oren A."/>
            <person name="Chaudhuri R.R."/>
            <person name="La Ragione R."/>
            <person name="Hildebrand F."/>
            <person name="Pallen M.J."/>
        </authorList>
    </citation>
    <scope>NUCLEOTIDE SEQUENCE</scope>
    <source>
        <strain evidence="2">ChiSxjej1B13-7958</strain>
    </source>
</reference>
<sequence length="195" mass="20705">MTLLIQTLWAILAALTVENLLLPGTLGLSRMLRSARKPEHRLWYAGFVAIFSAVSLELSLLITPQLFPAFGEVLRPFCLALCAGAAYCAASFALSRFAPGFFRRHGATLAPAAVNTIVLAMPFARQTLALGALEGLGYAFGTGLMFYLASLILAPAYDRCASQDAPACFRGLPAALLTIAVLSLAFLGFTGGKIF</sequence>
<proteinExistence type="predicted"/>
<dbReference type="PANTHER" id="PTHR30335:SF0">
    <property type="entry name" value="ION-TRANSLOCATING OXIDOREDUCTASE COMPLEX SUBUNIT A"/>
    <property type="match status" value="1"/>
</dbReference>
<feature type="transmembrane region" description="Helical" evidence="1">
    <location>
        <begin position="6"/>
        <end position="29"/>
    </location>
</feature>
<comment type="caution">
    <text evidence="2">The sequence shown here is derived from an EMBL/GenBank/DDBJ whole genome shotgun (WGS) entry which is preliminary data.</text>
</comment>
<feature type="transmembrane region" description="Helical" evidence="1">
    <location>
        <begin position="169"/>
        <end position="189"/>
    </location>
</feature>
<dbReference type="EMBL" id="DVGZ01000034">
    <property type="protein sequence ID" value="HIR46679.1"/>
    <property type="molecule type" value="Genomic_DNA"/>
</dbReference>
<keyword evidence="1" id="KW-1133">Transmembrane helix</keyword>
<dbReference type="GO" id="GO:0005886">
    <property type="term" value="C:plasma membrane"/>
    <property type="evidence" value="ECO:0007669"/>
    <property type="project" value="TreeGrafter"/>
</dbReference>
<evidence type="ECO:0000313" key="3">
    <source>
        <dbReference type="Proteomes" id="UP000824242"/>
    </source>
</evidence>
<feature type="transmembrane region" description="Helical" evidence="1">
    <location>
        <begin position="136"/>
        <end position="157"/>
    </location>
</feature>
<dbReference type="GO" id="GO:0012505">
    <property type="term" value="C:endomembrane system"/>
    <property type="evidence" value="ECO:0007669"/>
    <property type="project" value="UniProtKB-SubCell"/>
</dbReference>
<name>A0A9D1DF85_9FIRM</name>
<keyword evidence="1" id="KW-0472">Membrane</keyword>
<feature type="transmembrane region" description="Helical" evidence="1">
    <location>
        <begin position="74"/>
        <end position="94"/>
    </location>
</feature>
<organism evidence="2 3">
    <name type="scientific">Candidatus Caccousia avicola</name>
    <dbReference type="NCBI Taxonomy" id="2840721"/>
    <lineage>
        <taxon>Bacteria</taxon>
        <taxon>Bacillati</taxon>
        <taxon>Bacillota</taxon>
        <taxon>Clostridia</taxon>
        <taxon>Eubacteriales</taxon>
        <taxon>Oscillospiraceae</taxon>
        <taxon>Oscillospiraceae incertae sedis</taxon>
        <taxon>Candidatus Caccousia</taxon>
    </lineage>
</organism>